<sequence>MLFIVDRGAMVADRQQLEVLDRGQCLDLLRTVRVGRLVFTEDALPAVQPVNFRLKRDHLVIRVAGGAKLAAATGNAVVAFQTDELDPDLRTGWSVTVVGHANLITDVTELVDVSGTWLEPWVDGRRDHFIRIEVEKVTGRRLCTPVATTT</sequence>
<dbReference type="Proteomes" id="UP000054226">
    <property type="component" value="Unassembled WGS sequence"/>
</dbReference>
<dbReference type="SUPFAM" id="SSF50475">
    <property type="entry name" value="FMN-binding split barrel"/>
    <property type="match status" value="1"/>
</dbReference>
<protein>
    <submittedName>
        <fullName evidence="1">Pyridoxamine 5'-phosphate oxidase-like protein</fullName>
    </submittedName>
</protein>
<dbReference type="InterPro" id="IPR012349">
    <property type="entry name" value="Split_barrel_FMN-bd"/>
</dbReference>
<reference evidence="1 2" key="1">
    <citation type="journal article" date="2013" name="Genome Announc.">
        <title>Draft Genome Sequence of Amycolatopsis decaplanina Strain DSM 44594T.</title>
        <authorList>
            <person name="Kaur N."/>
            <person name="Kumar S."/>
            <person name="Bala M."/>
            <person name="Raghava G.P."/>
            <person name="Mayilraj S."/>
        </authorList>
    </citation>
    <scope>NUCLEOTIDE SEQUENCE [LARGE SCALE GENOMIC DNA]</scope>
    <source>
        <strain evidence="1 2">DSM 44594</strain>
    </source>
</reference>
<comment type="caution">
    <text evidence="1">The sequence shown here is derived from an EMBL/GenBank/DDBJ whole genome shotgun (WGS) entry which is preliminary data.</text>
</comment>
<evidence type="ECO:0000313" key="1">
    <source>
        <dbReference type="EMBL" id="EME55860.1"/>
    </source>
</evidence>
<keyword evidence="2" id="KW-1185">Reference proteome</keyword>
<organism evidence="1 2">
    <name type="scientific">Amycolatopsis decaplanina DSM 44594</name>
    <dbReference type="NCBI Taxonomy" id="1284240"/>
    <lineage>
        <taxon>Bacteria</taxon>
        <taxon>Bacillati</taxon>
        <taxon>Actinomycetota</taxon>
        <taxon>Actinomycetes</taxon>
        <taxon>Pseudonocardiales</taxon>
        <taxon>Pseudonocardiaceae</taxon>
        <taxon>Amycolatopsis</taxon>
    </lineage>
</organism>
<evidence type="ECO:0000313" key="2">
    <source>
        <dbReference type="Proteomes" id="UP000054226"/>
    </source>
</evidence>
<dbReference type="AlphaFoldDB" id="M2Y2R7"/>
<accession>M2Y2R7</accession>
<dbReference type="Gene3D" id="2.30.110.10">
    <property type="entry name" value="Electron Transport, Fmn-binding Protein, Chain A"/>
    <property type="match status" value="1"/>
</dbReference>
<dbReference type="InterPro" id="IPR024747">
    <property type="entry name" value="Pyridox_Oxase-rel"/>
</dbReference>
<dbReference type="EMBL" id="AOHO01000065">
    <property type="protein sequence ID" value="EME55860.1"/>
    <property type="molecule type" value="Genomic_DNA"/>
</dbReference>
<dbReference type="Pfam" id="PF12900">
    <property type="entry name" value="Pyridox_ox_2"/>
    <property type="match status" value="1"/>
</dbReference>
<dbReference type="PATRIC" id="fig|1284240.4.peg.4908"/>
<name>M2Y2R7_9PSEU</name>
<proteinExistence type="predicted"/>
<gene>
    <name evidence="1" type="ORF">H074_24170</name>
</gene>